<keyword evidence="1" id="KW-0255">Endonuclease</keyword>
<reference evidence="2" key="1">
    <citation type="submission" date="2020-11" db="EMBL/GenBank/DDBJ databases">
        <title>Genome of Flavobacterium soyangense.</title>
        <authorList>
            <person name="Liu Q."/>
            <person name="Xin Y.-H."/>
        </authorList>
    </citation>
    <scope>NUCLEOTIDE SEQUENCE</scope>
    <source>
        <strain evidence="2">CGMCC 1.13493</strain>
    </source>
</reference>
<dbReference type="GO" id="GO:0006402">
    <property type="term" value="P:mRNA catabolic process"/>
    <property type="evidence" value="ECO:0007669"/>
    <property type="project" value="TreeGrafter"/>
</dbReference>
<dbReference type="Gene3D" id="2.30.30.110">
    <property type="match status" value="1"/>
</dbReference>
<organism evidence="2 3">
    <name type="scientific">Flavobacterium soyangense</name>
    <dbReference type="NCBI Taxonomy" id="2023265"/>
    <lineage>
        <taxon>Bacteria</taxon>
        <taxon>Pseudomonadati</taxon>
        <taxon>Bacteroidota</taxon>
        <taxon>Flavobacteriia</taxon>
        <taxon>Flavobacteriales</taxon>
        <taxon>Flavobacteriaceae</taxon>
        <taxon>Flavobacterium</taxon>
    </lineage>
</organism>
<proteinExistence type="inferred from homology"/>
<dbReference type="PIRSF" id="PIRSF033490">
    <property type="entry name" value="MazF"/>
    <property type="match status" value="1"/>
</dbReference>
<dbReference type="GO" id="GO:0016075">
    <property type="term" value="P:rRNA catabolic process"/>
    <property type="evidence" value="ECO:0007669"/>
    <property type="project" value="TreeGrafter"/>
</dbReference>
<keyword evidence="3" id="KW-1185">Reference proteome</keyword>
<evidence type="ECO:0000313" key="2">
    <source>
        <dbReference type="EMBL" id="MBF2709730.1"/>
    </source>
</evidence>
<comment type="similarity">
    <text evidence="1">Belongs to the PemK/MazF family.</text>
</comment>
<name>A0A930UCV7_9FLAO</name>
<dbReference type="PANTHER" id="PTHR33988">
    <property type="entry name" value="ENDORIBONUCLEASE MAZF-RELATED"/>
    <property type="match status" value="1"/>
</dbReference>
<evidence type="ECO:0000313" key="3">
    <source>
        <dbReference type="Proteomes" id="UP000646211"/>
    </source>
</evidence>
<dbReference type="AlphaFoldDB" id="A0A930UCV7"/>
<dbReference type="SUPFAM" id="SSF50118">
    <property type="entry name" value="Cell growth inhibitor/plasmid maintenance toxic component"/>
    <property type="match status" value="1"/>
</dbReference>
<gene>
    <name evidence="2" type="ORF">IR213_14195</name>
</gene>
<dbReference type="GO" id="GO:0016787">
    <property type="term" value="F:hydrolase activity"/>
    <property type="evidence" value="ECO:0007669"/>
    <property type="project" value="UniProtKB-KW"/>
</dbReference>
<dbReference type="EMBL" id="JADHEC010000040">
    <property type="protein sequence ID" value="MBF2709730.1"/>
    <property type="molecule type" value="Genomic_DNA"/>
</dbReference>
<comment type="caution">
    <text evidence="2">The sequence shown here is derived from an EMBL/GenBank/DDBJ whole genome shotgun (WGS) entry which is preliminary data.</text>
</comment>
<keyword evidence="1" id="KW-0540">Nuclease</keyword>
<dbReference type="Pfam" id="PF02452">
    <property type="entry name" value="PemK_toxin"/>
    <property type="match status" value="1"/>
</dbReference>
<dbReference type="Proteomes" id="UP000646211">
    <property type="component" value="Unassembled WGS sequence"/>
</dbReference>
<accession>A0A930UCV7</accession>
<dbReference type="PANTHER" id="PTHR33988:SF2">
    <property type="entry name" value="ENDORIBONUCLEASE MAZF"/>
    <property type="match status" value="1"/>
</dbReference>
<dbReference type="GO" id="GO:0003677">
    <property type="term" value="F:DNA binding"/>
    <property type="evidence" value="ECO:0007669"/>
    <property type="project" value="InterPro"/>
</dbReference>
<protein>
    <recommendedName>
        <fullName evidence="1">mRNA interferase</fullName>
        <ecNumber evidence="1">3.1.-.-</ecNumber>
    </recommendedName>
</protein>
<sequence length="113" mass="12853">MNQFEIWLADLNPQIGTEAEKVRPVVIVQTNFLNEIAHPSTIICPITTKLNNESDVLRIRIPKGSCGLNENSDIMIDQIRAIDNSRFIKKIGFITNDMKSKIKENIINVLDFN</sequence>
<dbReference type="GO" id="GO:0004521">
    <property type="term" value="F:RNA endonuclease activity"/>
    <property type="evidence" value="ECO:0007669"/>
    <property type="project" value="TreeGrafter"/>
</dbReference>
<dbReference type="EC" id="3.1.-.-" evidence="1"/>
<dbReference type="RefSeq" id="WP_194312964.1">
    <property type="nucleotide sequence ID" value="NZ_JADHEC010000040.1"/>
</dbReference>
<dbReference type="InterPro" id="IPR003477">
    <property type="entry name" value="PemK-like"/>
</dbReference>
<comment type="function">
    <text evidence="1">Toxic component of a type II toxin-antitoxin (TA) system.</text>
</comment>
<evidence type="ECO:0000256" key="1">
    <source>
        <dbReference type="PIRNR" id="PIRNR033490"/>
    </source>
</evidence>
<dbReference type="InterPro" id="IPR011067">
    <property type="entry name" value="Plasmid_toxin/cell-grow_inhib"/>
</dbReference>
<keyword evidence="1" id="KW-0378">Hydrolase</keyword>